<dbReference type="InterPro" id="IPR036366">
    <property type="entry name" value="PGBDSf"/>
</dbReference>
<dbReference type="GO" id="GO:0016740">
    <property type="term" value="F:transferase activity"/>
    <property type="evidence" value="ECO:0007669"/>
    <property type="project" value="UniProtKB-KW"/>
</dbReference>
<dbReference type="CDD" id="cd16913">
    <property type="entry name" value="YkuD_like"/>
    <property type="match status" value="1"/>
</dbReference>
<dbReference type="SUPFAM" id="SSF141523">
    <property type="entry name" value="L,D-transpeptidase catalytic domain-like"/>
    <property type="match status" value="1"/>
</dbReference>
<evidence type="ECO:0000259" key="9">
    <source>
        <dbReference type="PROSITE" id="PS52029"/>
    </source>
</evidence>
<reference evidence="11" key="1">
    <citation type="submission" date="2016-10" db="EMBL/GenBank/DDBJ databases">
        <authorList>
            <person name="Varghese N."/>
            <person name="Submissions S."/>
        </authorList>
    </citation>
    <scope>NUCLEOTIDE SEQUENCE [LARGE SCALE GENOMIC DNA]</scope>
    <source>
        <strain evidence="11">CGMCC 1.6294</strain>
    </source>
</reference>
<keyword evidence="8" id="KW-0732">Signal</keyword>
<dbReference type="Proteomes" id="UP000199290">
    <property type="component" value="Unassembled WGS sequence"/>
</dbReference>
<keyword evidence="3" id="KW-0808">Transferase</keyword>
<name>A0A1I6GN28_9GAMM</name>
<feature type="chain" id="PRO_5011728321" evidence="8">
    <location>
        <begin position="28"/>
        <end position="547"/>
    </location>
</feature>
<organism evidence="10 11">
    <name type="scientific">Marinobacter gudaonensis</name>
    <dbReference type="NCBI Taxonomy" id="375760"/>
    <lineage>
        <taxon>Bacteria</taxon>
        <taxon>Pseudomonadati</taxon>
        <taxon>Pseudomonadota</taxon>
        <taxon>Gammaproteobacteria</taxon>
        <taxon>Pseudomonadales</taxon>
        <taxon>Marinobacteraceae</taxon>
        <taxon>Marinobacter</taxon>
    </lineage>
</organism>
<dbReference type="Gene3D" id="1.10.101.10">
    <property type="entry name" value="PGBD-like superfamily/PGBD"/>
    <property type="match status" value="1"/>
</dbReference>
<proteinExistence type="inferred from homology"/>
<dbReference type="UniPathway" id="UPA00219"/>
<keyword evidence="6 7" id="KW-0961">Cell wall biogenesis/degradation</keyword>
<dbReference type="STRING" id="375760.SAMN04488073_1169"/>
<dbReference type="RefSeq" id="WP_091987102.1">
    <property type="nucleotide sequence ID" value="NZ_FOYV01000001.1"/>
</dbReference>
<dbReference type="GO" id="GO:0071555">
    <property type="term" value="P:cell wall organization"/>
    <property type="evidence" value="ECO:0007669"/>
    <property type="project" value="UniProtKB-UniRule"/>
</dbReference>
<keyword evidence="5 7" id="KW-0573">Peptidoglycan synthesis</keyword>
<comment type="pathway">
    <text evidence="1 7">Cell wall biogenesis; peptidoglycan biosynthesis.</text>
</comment>
<dbReference type="Gene3D" id="2.40.440.10">
    <property type="entry name" value="L,D-transpeptidase catalytic domain-like"/>
    <property type="match status" value="1"/>
</dbReference>
<dbReference type="PANTHER" id="PTHR41533">
    <property type="entry name" value="L,D-TRANSPEPTIDASE HI_1667-RELATED"/>
    <property type="match status" value="1"/>
</dbReference>
<evidence type="ECO:0000256" key="2">
    <source>
        <dbReference type="ARBA" id="ARBA00005992"/>
    </source>
</evidence>
<accession>A0A1I6GN28</accession>
<dbReference type="InterPro" id="IPR038063">
    <property type="entry name" value="Transpep_catalytic_dom"/>
</dbReference>
<dbReference type="InterPro" id="IPR052905">
    <property type="entry name" value="LD-transpeptidase_YkuD-like"/>
</dbReference>
<keyword evidence="11" id="KW-1185">Reference proteome</keyword>
<dbReference type="GO" id="GO:0009252">
    <property type="term" value="P:peptidoglycan biosynthetic process"/>
    <property type="evidence" value="ECO:0007669"/>
    <property type="project" value="UniProtKB-UniPathway"/>
</dbReference>
<dbReference type="OrthoDB" id="9778545at2"/>
<dbReference type="SUPFAM" id="SSF47090">
    <property type="entry name" value="PGBD-like"/>
    <property type="match status" value="1"/>
</dbReference>
<comment type="similarity">
    <text evidence="2">Belongs to the YkuD family.</text>
</comment>
<dbReference type="EMBL" id="FOYV01000001">
    <property type="protein sequence ID" value="SFR43467.1"/>
    <property type="molecule type" value="Genomic_DNA"/>
</dbReference>
<keyword evidence="4 7" id="KW-0133">Cell shape</keyword>
<dbReference type="InterPro" id="IPR036365">
    <property type="entry name" value="PGBD-like_sf"/>
</dbReference>
<evidence type="ECO:0000256" key="1">
    <source>
        <dbReference type="ARBA" id="ARBA00004752"/>
    </source>
</evidence>
<dbReference type="Pfam" id="PF20142">
    <property type="entry name" value="Scaffold"/>
    <property type="match status" value="1"/>
</dbReference>
<sequence length="547" mass="61213">MINIRQLSFVTLLATILPSLWLAPAHAAEGANEHIVSRIEALNGGFPVEVLGSPLMAKKALPAFYASNGYRLAWDSMEYRQQLAGAIGRASNDGLLPGDYHADLLASLASAPIADISPARRADIDLLFSDAFLVFGSHLLEGKVNPQTIHAEWTANRRQRKMESVLADALDSGDIDHTLDALRPSHPAYRQLMDVRRSLASEAAAPWEPLADRPTLRPGEYDPRVPEVRLRLAALGDLEPTDSTDQDPQLYNALLEKAIRAFQSRHGLEADGVIGRDTFRALNLTPAARIRQLDATLERWRWLPESLGETYVLVNIAGFELTLIDRGSEVLRKRVIVGKPFRQTPVFSDQIEYLVFNPTWTVPRTIMLQDQLPQILNDPDYLARLNISVYRGWGADRVPVDPATIDWSALGRNNFPYQLVQEPGPQNALGQVKFMLPNQYDVYLHDTPGRGLFAKSERTFSSGCIRVEQPFDLAERLLAGSPNWSRARIEGVIDGQVPQTVLLPRPVPVHLQYWTAWVDGEGRIQYRNDIYERDARLLKELKGSMEG</sequence>
<dbReference type="PROSITE" id="PS52029">
    <property type="entry name" value="LD_TPASE"/>
    <property type="match status" value="1"/>
</dbReference>
<evidence type="ECO:0000256" key="6">
    <source>
        <dbReference type="ARBA" id="ARBA00023316"/>
    </source>
</evidence>
<evidence type="ECO:0000256" key="8">
    <source>
        <dbReference type="SAM" id="SignalP"/>
    </source>
</evidence>
<dbReference type="AlphaFoldDB" id="A0A1I6GN28"/>
<feature type="active site" description="Proton donor/acceptor" evidence="7">
    <location>
        <position position="445"/>
    </location>
</feature>
<evidence type="ECO:0000256" key="4">
    <source>
        <dbReference type="ARBA" id="ARBA00022960"/>
    </source>
</evidence>
<dbReference type="PANTHER" id="PTHR41533:SF2">
    <property type="entry name" value="BLR7131 PROTEIN"/>
    <property type="match status" value="1"/>
</dbReference>
<evidence type="ECO:0000256" key="5">
    <source>
        <dbReference type="ARBA" id="ARBA00022984"/>
    </source>
</evidence>
<feature type="signal peptide" evidence="8">
    <location>
        <begin position="1"/>
        <end position="27"/>
    </location>
</feature>
<dbReference type="Pfam" id="PF03734">
    <property type="entry name" value="YkuD"/>
    <property type="match status" value="1"/>
</dbReference>
<dbReference type="InterPro" id="IPR002477">
    <property type="entry name" value="Peptidoglycan-bd-like"/>
</dbReference>
<evidence type="ECO:0000256" key="3">
    <source>
        <dbReference type="ARBA" id="ARBA00022679"/>
    </source>
</evidence>
<feature type="active site" description="Nucleophile" evidence="7">
    <location>
        <position position="464"/>
    </location>
</feature>
<evidence type="ECO:0000256" key="7">
    <source>
        <dbReference type="PROSITE-ProRule" id="PRU01373"/>
    </source>
</evidence>
<dbReference type="GO" id="GO:0004180">
    <property type="term" value="F:carboxypeptidase activity"/>
    <property type="evidence" value="ECO:0007669"/>
    <property type="project" value="UniProtKB-ARBA"/>
</dbReference>
<protein>
    <submittedName>
        <fullName evidence="10">Murein L,D-transpeptidase YcbB/YkuD</fullName>
    </submittedName>
</protein>
<dbReference type="InterPro" id="IPR005490">
    <property type="entry name" value="LD_TPept_cat_dom"/>
</dbReference>
<feature type="domain" description="L,D-TPase catalytic" evidence="9">
    <location>
        <begin position="310"/>
        <end position="490"/>
    </location>
</feature>
<evidence type="ECO:0000313" key="10">
    <source>
        <dbReference type="EMBL" id="SFR43467.1"/>
    </source>
</evidence>
<dbReference type="InterPro" id="IPR045380">
    <property type="entry name" value="LD_TPept_scaffold_dom"/>
</dbReference>
<dbReference type="Pfam" id="PF01471">
    <property type="entry name" value="PG_binding_1"/>
    <property type="match status" value="1"/>
</dbReference>
<dbReference type="GO" id="GO:0008360">
    <property type="term" value="P:regulation of cell shape"/>
    <property type="evidence" value="ECO:0007669"/>
    <property type="project" value="UniProtKB-UniRule"/>
</dbReference>
<gene>
    <name evidence="10" type="ORF">SAMN04488073_1169</name>
</gene>
<evidence type="ECO:0000313" key="11">
    <source>
        <dbReference type="Proteomes" id="UP000199290"/>
    </source>
</evidence>